<keyword evidence="3" id="KW-1185">Reference proteome</keyword>
<name>A0A5N7DLM6_9EURO</name>
<proteinExistence type="predicted"/>
<evidence type="ECO:0000313" key="3">
    <source>
        <dbReference type="Proteomes" id="UP000325579"/>
    </source>
</evidence>
<dbReference type="PANTHER" id="PTHR47332">
    <property type="entry name" value="SET DOMAIN-CONTAINING PROTEIN 5"/>
    <property type="match status" value="1"/>
</dbReference>
<dbReference type="OrthoDB" id="265717at2759"/>
<sequence>MTTTNLSIIPTALSHIGGLCLSEGITPVWYNVMRKRFAPLSEDSQDIPQLSSIGHTESASDLFVHLSRTLEDDHVTAFITTDSVAKAFDISHEPSRGSTGATPLSSPFIEVQIPGKRTGLVASKDIRAGDAIISEKPAMVVHEGIDETDEENRLRLQWEAVRQLPREISTRLLNLLAYGDGDILDEILNTNSFGVTIPDSADHRAVFLQISRLNHACRPNAAYQFDPETLVQTIYAIDDIPPGEEITISYIDTLVPYTQRQNDLANWGFECTCQLCSLAPEDRVRSDRNIQSILTYKRALDDWSEYSAATTEMAEALIELVRSELTHDAIATAYRLAAYEFNAVGHKDGALEYAFRAFTHGCAIWRKRDAESNIHDVVRIMSAPEKHWTWMKRIGTCVA</sequence>
<evidence type="ECO:0000259" key="1">
    <source>
        <dbReference type="PROSITE" id="PS50280"/>
    </source>
</evidence>
<dbReference type="PROSITE" id="PS50280">
    <property type="entry name" value="SET"/>
    <property type="match status" value="1"/>
</dbReference>
<dbReference type="Proteomes" id="UP000325579">
    <property type="component" value="Unassembled WGS sequence"/>
</dbReference>
<dbReference type="SMART" id="SM00317">
    <property type="entry name" value="SET"/>
    <property type="match status" value="1"/>
</dbReference>
<dbReference type="InterPro" id="IPR001214">
    <property type="entry name" value="SET_dom"/>
</dbReference>
<gene>
    <name evidence="2" type="ORF">BDV37DRAFT_280500</name>
</gene>
<evidence type="ECO:0000313" key="2">
    <source>
        <dbReference type="EMBL" id="KAE8406893.1"/>
    </source>
</evidence>
<feature type="domain" description="SET" evidence="1">
    <location>
        <begin position="106"/>
        <end position="251"/>
    </location>
</feature>
<dbReference type="GeneID" id="43671276"/>
<dbReference type="InterPro" id="IPR053185">
    <property type="entry name" value="SET_domain_protein"/>
</dbReference>
<dbReference type="RefSeq" id="XP_031944212.1">
    <property type="nucleotide sequence ID" value="XM_032086585.1"/>
</dbReference>
<dbReference type="PANTHER" id="PTHR47332:SF6">
    <property type="entry name" value="SET DOMAIN-CONTAINING PROTEIN"/>
    <property type="match status" value="1"/>
</dbReference>
<dbReference type="InterPro" id="IPR046341">
    <property type="entry name" value="SET_dom_sf"/>
</dbReference>
<dbReference type="CDD" id="cd20071">
    <property type="entry name" value="SET_SMYD"/>
    <property type="match status" value="1"/>
</dbReference>
<dbReference type="SUPFAM" id="SSF82199">
    <property type="entry name" value="SET domain"/>
    <property type="match status" value="1"/>
</dbReference>
<accession>A0A5N7DLM6</accession>
<dbReference type="Gene3D" id="2.170.270.10">
    <property type="entry name" value="SET domain"/>
    <property type="match status" value="1"/>
</dbReference>
<protein>
    <recommendedName>
        <fullName evidence="1">SET domain-containing protein</fullName>
    </recommendedName>
</protein>
<dbReference type="Pfam" id="PF00856">
    <property type="entry name" value="SET"/>
    <property type="match status" value="1"/>
</dbReference>
<organism evidence="2 3">
    <name type="scientific">Aspergillus pseudonomiae</name>
    <dbReference type="NCBI Taxonomy" id="1506151"/>
    <lineage>
        <taxon>Eukaryota</taxon>
        <taxon>Fungi</taxon>
        <taxon>Dikarya</taxon>
        <taxon>Ascomycota</taxon>
        <taxon>Pezizomycotina</taxon>
        <taxon>Eurotiomycetes</taxon>
        <taxon>Eurotiomycetidae</taxon>
        <taxon>Eurotiales</taxon>
        <taxon>Aspergillaceae</taxon>
        <taxon>Aspergillus</taxon>
        <taxon>Aspergillus subgen. Circumdati</taxon>
    </lineage>
</organism>
<reference evidence="2 3" key="1">
    <citation type="submission" date="2019-04" db="EMBL/GenBank/DDBJ databases">
        <authorList>
            <consortium name="DOE Joint Genome Institute"/>
            <person name="Mondo S."/>
            <person name="Kjaerbolling I."/>
            <person name="Vesth T."/>
            <person name="Frisvad J.C."/>
            <person name="Nybo J.L."/>
            <person name="Theobald S."/>
            <person name="Kildgaard S."/>
            <person name="Isbrandt T."/>
            <person name="Kuo A."/>
            <person name="Sato A."/>
            <person name="Lyhne E.K."/>
            <person name="Kogle M.E."/>
            <person name="Wiebenga A."/>
            <person name="Kun R.S."/>
            <person name="Lubbers R.J."/>
            <person name="Makela M.R."/>
            <person name="Barry K."/>
            <person name="Chovatia M."/>
            <person name="Clum A."/>
            <person name="Daum C."/>
            <person name="Haridas S."/>
            <person name="He G."/>
            <person name="LaButti K."/>
            <person name="Lipzen A."/>
            <person name="Riley R."/>
            <person name="Salamov A."/>
            <person name="Simmons B.A."/>
            <person name="Magnuson J.K."/>
            <person name="Henrissat B."/>
            <person name="Mortensen U.H."/>
            <person name="Larsen T.O."/>
            <person name="Devries R.P."/>
            <person name="Grigoriev I.V."/>
            <person name="Machida M."/>
            <person name="Baker S.E."/>
            <person name="Andersen M.R."/>
            <person name="Cantor M.N."/>
            <person name="Hua S.X."/>
        </authorList>
    </citation>
    <scope>NUCLEOTIDE SEQUENCE [LARGE SCALE GENOMIC DNA]</scope>
    <source>
        <strain evidence="2 3">CBS 119388</strain>
    </source>
</reference>
<dbReference type="AlphaFoldDB" id="A0A5N7DLM6"/>
<dbReference type="EMBL" id="ML736751">
    <property type="protein sequence ID" value="KAE8406893.1"/>
    <property type="molecule type" value="Genomic_DNA"/>
</dbReference>